<comment type="caution">
    <text evidence="2">The sequence shown here is derived from an EMBL/GenBank/DDBJ whole genome shotgun (WGS) entry which is preliminary data.</text>
</comment>
<accession>A0A232M4D4</accession>
<name>A0A232M4D4_9EURO</name>
<protein>
    <submittedName>
        <fullName evidence="2">Uncharacterized protein</fullName>
    </submittedName>
</protein>
<proteinExistence type="predicted"/>
<evidence type="ECO:0000256" key="1">
    <source>
        <dbReference type="SAM" id="Phobius"/>
    </source>
</evidence>
<evidence type="ECO:0000313" key="2">
    <source>
        <dbReference type="EMBL" id="OXV11239.1"/>
    </source>
</evidence>
<dbReference type="AlphaFoldDB" id="A0A232M4D4"/>
<feature type="transmembrane region" description="Helical" evidence="1">
    <location>
        <begin position="20"/>
        <end position="45"/>
    </location>
</feature>
<dbReference type="EMBL" id="NPHW01002547">
    <property type="protein sequence ID" value="OXV11239.1"/>
    <property type="molecule type" value="Genomic_DNA"/>
</dbReference>
<keyword evidence="3" id="KW-1185">Reference proteome</keyword>
<keyword evidence="1" id="KW-0812">Transmembrane</keyword>
<dbReference type="Proteomes" id="UP000243515">
    <property type="component" value="Unassembled WGS sequence"/>
</dbReference>
<sequence length="135" mass="16072">MYDMRVIGLGLQRNFDADHLYMFYLHFCRMFCFAFHFLLLIPPFLRFLLCCSRQGHHGEYCSCISFIVKSERRKSLGVSKADRFTVWQCRQYNPFSCSNFILIFYHIFTFISIYSILGLDGFFQVGVYLPLKSHL</sequence>
<organism evidence="2 3">
    <name type="scientific">Elaphomyces granulatus</name>
    <dbReference type="NCBI Taxonomy" id="519963"/>
    <lineage>
        <taxon>Eukaryota</taxon>
        <taxon>Fungi</taxon>
        <taxon>Dikarya</taxon>
        <taxon>Ascomycota</taxon>
        <taxon>Pezizomycotina</taxon>
        <taxon>Eurotiomycetes</taxon>
        <taxon>Eurotiomycetidae</taxon>
        <taxon>Eurotiales</taxon>
        <taxon>Elaphomycetaceae</taxon>
        <taxon>Elaphomyces</taxon>
    </lineage>
</organism>
<feature type="transmembrane region" description="Helical" evidence="1">
    <location>
        <begin position="100"/>
        <end position="123"/>
    </location>
</feature>
<keyword evidence="1" id="KW-1133">Transmembrane helix</keyword>
<reference evidence="2 3" key="1">
    <citation type="journal article" date="2015" name="Environ. Microbiol.">
        <title>Metagenome sequence of Elaphomyces granulatus from sporocarp tissue reveals Ascomycota ectomycorrhizal fingerprints of genome expansion and a Proteobacteria-rich microbiome.</title>
        <authorList>
            <person name="Quandt C.A."/>
            <person name="Kohler A."/>
            <person name="Hesse C.N."/>
            <person name="Sharpton T.J."/>
            <person name="Martin F."/>
            <person name="Spatafora J.W."/>
        </authorList>
    </citation>
    <scope>NUCLEOTIDE SEQUENCE [LARGE SCALE GENOMIC DNA]</scope>
    <source>
        <strain evidence="2 3">OSC145934</strain>
    </source>
</reference>
<gene>
    <name evidence="2" type="ORF">Egran_01001</name>
</gene>
<keyword evidence="1" id="KW-0472">Membrane</keyword>
<evidence type="ECO:0000313" key="3">
    <source>
        <dbReference type="Proteomes" id="UP000243515"/>
    </source>
</evidence>